<evidence type="ECO:0008006" key="4">
    <source>
        <dbReference type="Google" id="ProtNLM"/>
    </source>
</evidence>
<dbReference type="Pfam" id="PF00378">
    <property type="entry name" value="ECH_1"/>
    <property type="match status" value="1"/>
</dbReference>
<dbReference type="PANTHER" id="PTHR43684:SF4">
    <property type="entry name" value="ENOYL-COA HYDRATASE_ISOMERASE FAMILY PROTEIN (AFU_ORTHOLOGUE AFUA_1G01890)"/>
    <property type="match status" value="1"/>
</dbReference>
<dbReference type="CDD" id="cd06558">
    <property type="entry name" value="crotonase-like"/>
    <property type="match status" value="1"/>
</dbReference>
<gene>
    <name evidence="2" type="ORF">PFL1_05488</name>
</gene>
<reference evidence="2 3" key="1">
    <citation type="journal article" date="2013" name="Plant Cell">
        <title>The transition from a phytopathogenic smut ancestor to an anamorphic biocontrol agent deciphered by comparative whole-genome analysis.</title>
        <authorList>
            <person name="Lefebvre F."/>
            <person name="Joly D.L."/>
            <person name="Labbe C."/>
            <person name="Teichmann B."/>
            <person name="Linning R."/>
            <person name="Belzile F."/>
            <person name="Bakkeren G."/>
            <person name="Belanger R.R."/>
        </authorList>
    </citation>
    <scope>NUCLEOTIDE SEQUENCE [LARGE SCALE GENOMIC DNA]</scope>
    <source>
        <strain evidence="2 3">PF-1</strain>
    </source>
</reference>
<organism evidence="2 3">
    <name type="scientific">Pseudozyma flocculosa PF-1</name>
    <dbReference type="NCBI Taxonomy" id="1277687"/>
    <lineage>
        <taxon>Eukaryota</taxon>
        <taxon>Fungi</taxon>
        <taxon>Dikarya</taxon>
        <taxon>Basidiomycota</taxon>
        <taxon>Ustilaginomycotina</taxon>
        <taxon>Ustilaginomycetes</taxon>
        <taxon>Ustilaginales</taxon>
        <taxon>Ustilaginaceae</taxon>
        <taxon>Pseudozyma</taxon>
    </lineage>
</organism>
<dbReference type="OrthoDB" id="2018133at2759"/>
<evidence type="ECO:0000313" key="2">
    <source>
        <dbReference type="EMBL" id="EPQ26853.1"/>
    </source>
</evidence>
<dbReference type="GeneID" id="19319578"/>
<dbReference type="eggNOG" id="KOG1680">
    <property type="taxonomic scope" value="Eukaryota"/>
</dbReference>
<proteinExistence type="inferred from homology"/>
<dbReference type="InterPro" id="IPR029045">
    <property type="entry name" value="ClpP/crotonase-like_dom_sf"/>
</dbReference>
<name>A0A061H2Z8_9BASI</name>
<dbReference type="HOGENOM" id="CLU_009834_7_2_1"/>
<comment type="similarity">
    <text evidence="1">Belongs to the enoyl-CoA hydratase/isomerase family.</text>
</comment>
<dbReference type="PANTHER" id="PTHR43684">
    <property type="match status" value="1"/>
</dbReference>
<dbReference type="RefSeq" id="XP_007881215.1">
    <property type="nucleotide sequence ID" value="XM_007883024.1"/>
</dbReference>
<dbReference type="SUPFAM" id="SSF52096">
    <property type="entry name" value="ClpP/crotonase"/>
    <property type="match status" value="1"/>
</dbReference>
<dbReference type="KEGG" id="pfp:PFL1_05488"/>
<accession>A0A061H2Z8</accession>
<sequence length="321" mass="35191">MADNRPGVQSPHPRVADIDAESFDYATYAWQDILVSLDASTGIATVHLHRPAKANAYTSAMAFSLQFAFELFDVDPRVKVAILTGTGKTFCVGADLSMGFRKSATYAQQHRDEGGVCSLAILRCRKPTIAAVNGTAVGIGMTMILACDFRLVTNNAKVGIPFTKRGIAMEAASSFLLPRLVGVTKALDIILTGDIRSPSDPSFAALWTRAPYPTADDVLDATRKLAHQLATQNSTISMALCKLQIWRQAQSPEHAHLLESQAYWDCAQTDAKEGVDSFFEKRDPKFKGTLNDLERFAVYPWWTQADVQGWVRRAPPPPSKL</sequence>
<dbReference type="AlphaFoldDB" id="A0A061H2Z8"/>
<evidence type="ECO:0000256" key="1">
    <source>
        <dbReference type="ARBA" id="ARBA00005254"/>
    </source>
</evidence>
<dbReference type="InterPro" id="IPR051053">
    <property type="entry name" value="ECH/Chromodomain_protein"/>
</dbReference>
<dbReference type="Gene3D" id="3.90.226.10">
    <property type="entry name" value="2-enoyl-CoA Hydratase, Chain A, domain 1"/>
    <property type="match status" value="1"/>
</dbReference>
<dbReference type="InterPro" id="IPR001753">
    <property type="entry name" value="Enoyl-CoA_hydra/iso"/>
</dbReference>
<evidence type="ECO:0000313" key="3">
    <source>
        <dbReference type="Proteomes" id="UP000053664"/>
    </source>
</evidence>
<protein>
    <recommendedName>
        <fullName evidence="4">Enoyl-CoA hydratase</fullName>
    </recommendedName>
</protein>
<dbReference type="Proteomes" id="UP000053664">
    <property type="component" value="Unassembled WGS sequence"/>
</dbReference>
<dbReference type="EMBL" id="KE361642">
    <property type="protein sequence ID" value="EPQ26853.1"/>
    <property type="molecule type" value="Genomic_DNA"/>
</dbReference>